<dbReference type="PANTHER" id="PTHR43169">
    <property type="entry name" value="EXSB FAMILY PROTEIN"/>
    <property type="match status" value="1"/>
</dbReference>
<dbReference type="Proteomes" id="UP000006034">
    <property type="component" value="Unassembled WGS sequence"/>
</dbReference>
<evidence type="ECO:0000313" key="2">
    <source>
        <dbReference type="Proteomes" id="UP000006034"/>
    </source>
</evidence>
<evidence type="ECO:0000313" key="1">
    <source>
        <dbReference type="EMBL" id="EFV44818.1"/>
    </source>
</evidence>
<sequence length="365" mass="42416">MFRYTNHVCKKCFLQNDPFHKVTLNEDGVCSLCAKPAPEEARRDWDALEKRFAAHLDRVRGTRPYEGLIMMSGGKDSAYLADLLKETYGMRLLGFIIDINYEYPETFENAKTIARKLDLPYVVFRQEPEAMRRYYRFLFTEKALLQPDGGQVCTFCGRFLIHSACAFARRMGIPLVFSGHNPDQIFLMGESIHNTPEQDVLIEFLMETLSEETGKALARWRESYGEPELPLFPDSIHVEGTELLFPFQYFPYRPEAMMRHVRERLQWLPIKRFSKTYIASGCRLVKLWAYMAYLNNTNSYVDFEFCNQIRNGTLSADTVRQFYEQAEIDYEELAELIAELDMAGPMKALLTPYGEKAEALLRLLP</sequence>
<evidence type="ECO:0008006" key="3">
    <source>
        <dbReference type="Google" id="ProtNLM"/>
    </source>
</evidence>
<gene>
    <name evidence="1" type="ORF">HMPREF0179_01314</name>
</gene>
<dbReference type="OrthoDB" id="5366152at2"/>
<dbReference type="PANTHER" id="PTHR43169:SF2">
    <property type="entry name" value="NAD_GMP SYNTHASE DOMAIN-CONTAINING PROTEIN"/>
    <property type="match status" value="1"/>
</dbReference>
<dbReference type="AlphaFoldDB" id="E5Y551"/>
<dbReference type="SUPFAM" id="SSF52402">
    <property type="entry name" value="Adenine nucleotide alpha hydrolases-like"/>
    <property type="match status" value="1"/>
</dbReference>
<organism evidence="1 2">
    <name type="scientific">Bilophila wadsworthia (strain 3_1_6)</name>
    <dbReference type="NCBI Taxonomy" id="563192"/>
    <lineage>
        <taxon>Bacteria</taxon>
        <taxon>Pseudomonadati</taxon>
        <taxon>Thermodesulfobacteriota</taxon>
        <taxon>Desulfovibrionia</taxon>
        <taxon>Desulfovibrionales</taxon>
        <taxon>Desulfovibrionaceae</taxon>
        <taxon>Bilophila</taxon>
    </lineage>
</organism>
<reference evidence="1 2" key="1">
    <citation type="submission" date="2010-10" db="EMBL/GenBank/DDBJ databases">
        <authorList>
            <consortium name="The Broad Institute Genome Sequencing Platform"/>
            <person name="Ward D."/>
            <person name="Earl A."/>
            <person name="Feldgarden M."/>
            <person name="Young S.K."/>
            <person name="Gargeya S."/>
            <person name="Zeng Q."/>
            <person name="Alvarado L."/>
            <person name="Berlin A."/>
            <person name="Bochicchio J."/>
            <person name="Chapman S.B."/>
            <person name="Chen Z."/>
            <person name="Freedman E."/>
            <person name="Gellesch M."/>
            <person name="Goldberg J."/>
            <person name="Griggs A."/>
            <person name="Gujja S."/>
            <person name="Heilman E."/>
            <person name="Heiman D."/>
            <person name="Howarth C."/>
            <person name="Mehta T."/>
            <person name="Neiman D."/>
            <person name="Pearson M."/>
            <person name="Roberts A."/>
            <person name="Saif S."/>
            <person name="Shea T."/>
            <person name="Shenoy N."/>
            <person name="Sisk P."/>
            <person name="Stolte C."/>
            <person name="Sykes S."/>
            <person name="White J."/>
            <person name="Yandava C."/>
            <person name="Allen-Vercoe E."/>
            <person name="Sibley C."/>
            <person name="Ambrose C.E."/>
            <person name="Strauss J."/>
            <person name="Daigneault M."/>
            <person name="Haas B."/>
            <person name="Nusbaum C."/>
            <person name="Birren B."/>
        </authorList>
    </citation>
    <scope>NUCLEOTIDE SEQUENCE [LARGE SCALE GENOMIC DNA]</scope>
    <source>
        <strain evidence="1 2">3_1_6</strain>
    </source>
</reference>
<proteinExistence type="predicted"/>
<dbReference type="STRING" id="563192.HMPREF0179_01314"/>
<dbReference type="HOGENOM" id="CLU_056004_0_0_7"/>
<accession>E5Y551</accession>
<reference evidence="1 2" key="2">
    <citation type="submission" date="2013-04" db="EMBL/GenBank/DDBJ databases">
        <title>The Genome Sequence of Bilophila wadsworthia 3_1_6.</title>
        <authorList>
            <consortium name="The Broad Institute Genomics Platform"/>
            <person name="Earl A."/>
            <person name="Ward D."/>
            <person name="Feldgarden M."/>
            <person name="Gevers D."/>
            <person name="Sibley C."/>
            <person name="Strauss J."/>
            <person name="Allen-Vercoe E."/>
            <person name="Walker B."/>
            <person name="Young S."/>
            <person name="Zeng Q."/>
            <person name="Gargeya S."/>
            <person name="Fitzgerald M."/>
            <person name="Haas B."/>
            <person name="Abouelleil A."/>
            <person name="Allen A.W."/>
            <person name="Alvarado L."/>
            <person name="Arachchi H.M."/>
            <person name="Berlin A.M."/>
            <person name="Chapman S.B."/>
            <person name="Gainer-Dewar J."/>
            <person name="Goldberg J."/>
            <person name="Griggs A."/>
            <person name="Gujja S."/>
            <person name="Hansen M."/>
            <person name="Howarth C."/>
            <person name="Imamovic A."/>
            <person name="Ireland A."/>
            <person name="Larimer J."/>
            <person name="McCowan C."/>
            <person name="Murphy C."/>
            <person name="Pearson M."/>
            <person name="Poon T.W."/>
            <person name="Priest M."/>
            <person name="Roberts A."/>
            <person name="Saif S."/>
            <person name="Shea T."/>
            <person name="Sisk P."/>
            <person name="Sykes S."/>
            <person name="Wortman J."/>
            <person name="Nusbaum C."/>
            <person name="Birren B."/>
        </authorList>
    </citation>
    <scope>NUCLEOTIDE SEQUENCE [LARGE SCALE GENOMIC DNA]</scope>
    <source>
        <strain evidence="1 2">3_1_6</strain>
    </source>
</reference>
<dbReference type="RefSeq" id="WP_005026365.1">
    <property type="nucleotide sequence ID" value="NZ_KE150238.1"/>
</dbReference>
<comment type="caution">
    <text evidence="1">The sequence shown here is derived from an EMBL/GenBank/DDBJ whole genome shotgun (WGS) entry which is preliminary data.</text>
</comment>
<dbReference type="EMBL" id="ADCP02000001">
    <property type="protein sequence ID" value="EFV44818.1"/>
    <property type="molecule type" value="Genomic_DNA"/>
</dbReference>
<protein>
    <recommendedName>
        <fullName evidence="3">N-acetyl sugar amidotransferase</fullName>
    </recommendedName>
</protein>
<dbReference type="InterPro" id="IPR014729">
    <property type="entry name" value="Rossmann-like_a/b/a_fold"/>
</dbReference>
<dbReference type="InterPro" id="IPR052188">
    <property type="entry name" value="Ni-pincer_cofactor_biosynth"/>
</dbReference>
<dbReference type="eggNOG" id="COG0037">
    <property type="taxonomic scope" value="Bacteria"/>
</dbReference>
<name>E5Y551_BILW3</name>
<dbReference type="Gene3D" id="3.40.50.620">
    <property type="entry name" value="HUPs"/>
    <property type="match status" value="1"/>
</dbReference>
<dbReference type="GeneID" id="78086443"/>
<keyword evidence="2" id="KW-1185">Reference proteome</keyword>